<dbReference type="Pfam" id="PF00775">
    <property type="entry name" value="Dioxygenase_C"/>
    <property type="match status" value="1"/>
</dbReference>
<feature type="domain" description="Intradiol ring-cleavage dioxygenases" evidence="7">
    <location>
        <begin position="118"/>
        <end position="286"/>
    </location>
</feature>
<dbReference type="Pfam" id="PF04444">
    <property type="entry name" value="Dioxygenase_N"/>
    <property type="match status" value="1"/>
</dbReference>
<dbReference type="SUPFAM" id="SSF49482">
    <property type="entry name" value="Aromatic compound dioxygenase"/>
    <property type="match status" value="1"/>
</dbReference>
<evidence type="ECO:0000313" key="10">
    <source>
        <dbReference type="Proteomes" id="UP000705379"/>
    </source>
</evidence>
<dbReference type="GO" id="GO:0009712">
    <property type="term" value="P:catechol-containing compound metabolic process"/>
    <property type="evidence" value="ECO:0007669"/>
    <property type="project" value="InterPro"/>
</dbReference>
<evidence type="ECO:0000256" key="6">
    <source>
        <dbReference type="ARBA" id="ARBA00023004"/>
    </source>
</evidence>
<dbReference type="AlphaFoldDB" id="A0A944GST8"/>
<keyword evidence="6" id="KW-0408">Iron</keyword>
<dbReference type="EMBL" id="QTKU01000002">
    <property type="protein sequence ID" value="MBS8260679.1"/>
    <property type="molecule type" value="Genomic_DNA"/>
</dbReference>
<keyword evidence="5" id="KW-0560">Oxidoreductase</keyword>
<dbReference type="InterPro" id="IPR050770">
    <property type="entry name" value="Intradiol_RC_Dioxygenase"/>
</dbReference>
<evidence type="ECO:0000259" key="8">
    <source>
        <dbReference type="Pfam" id="PF04444"/>
    </source>
</evidence>
<comment type="cofactor">
    <cofactor evidence="1">
        <name>Fe(3+)</name>
        <dbReference type="ChEBI" id="CHEBI:29034"/>
    </cofactor>
</comment>
<dbReference type="PANTHER" id="PTHR33711">
    <property type="entry name" value="DIOXYGENASE, PUTATIVE (AFU_ORTHOLOGUE AFUA_2G02910)-RELATED"/>
    <property type="match status" value="1"/>
</dbReference>
<feature type="domain" description="Catechol dioxygenase N-terminal" evidence="8">
    <location>
        <begin position="22"/>
        <end position="89"/>
    </location>
</feature>
<evidence type="ECO:0000259" key="7">
    <source>
        <dbReference type="Pfam" id="PF00775"/>
    </source>
</evidence>
<evidence type="ECO:0000256" key="5">
    <source>
        <dbReference type="ARBA" id="ARBA00023002"/>
    </source>
</evidence>
<keyword evidence="3" id="KW-0479">Metal-binding</keyword>
<evidence type="ECO:0000256" key="1">
    <source>
        <dbReference type="ARBA" id="ARBA00001965"/>
    </source>
</evidence>
<evidence type="ECO:0000256" key="4">
    <source>
        <dbReference type="ARBA" id="ARBA00022964"/>
    </source>
</evidence>
<dbReference type="InterPro" id="IPR000627">
    <property type="entry name" value="Intradiol_dOase_C"/>
</dbReference>
<dbReference type="GO" id="GO:0018576">
    <property type="term" value="F:catechol 1,2-dioxygenase activity"/>
    <property type="evidence" value="ECO:0007669"/>
    <property type="project" value="InterPro"/>
</dbReference>
<gene>
    <name evidence="9" type="ORF">DYI23_10655</name>
</gene>
<accession>A0A944GST8</accession>
<comment type="caution">
    <text evidence="9">The sequence shown here is derived from an EMBL/GenBank/DDBJ whole genome shotgun (WGS) entry which is preliminary data.</text>
</comment>
<dbReference type="Gene3D" id="2.60.130.10">
    <property type="entry name" value="Aromatic compound dioxygenase"/>
    <property type="match status" value="1"/>
</dbReference>
<keyword evidence="4" id="KW-0223">Dioxygenase</keyword>
<protein>
    <submittedName>
        <fullName evidence="9">Hydroxyquinol 1,2-dioxygenase</fullName>
    </submittedName>
</protein>
<comment type="similarity">
    <text evidence="2">Belongs to the intradiol ring-cleavage dioxygenase family.</text>
</comment>
<name>A0A944GST8_9HYPH</name>
<dbReference type="RefSeq" id="WP_213216173.1">
    <property type="nucleotide sequence ID" value="NZ_QTKU01000002.1"/>
</dbReference>
<dbReference type="Proteomes" id="UP000705379">
    <property type="component" value="Unassembled WGS sequence"/>
</dbReference>
<evidence type="ECO:0000256" key="3">
    <source>
        <dbReference type="ARBA" id="ARBA00022723"/>
    </source>
</evidence>
<dbReference type="InterPro" id="IPR007535">
    <property type="entry name" value="Catechol_dOase_N"/>
</dbReference>
<dbReference type="PANTHER" id="PTHR33711:SF7">
    <property type="entry name" value="INTRADIOL RING-CLEAVAGE DIOXYGENASES DOMAIN-CONTAINING PROTEIN-RELATED"/>
    <property type="match status" value="1"/>
</dbReference>
<evidence type="ECO:0000256" key="2">
    <source>
        <dbReference type="ARBA" id="ARBA00007825"/>
    </source>
</evidence>
<dbReference type="InterPro" id="IPR015889">
    <property type="entry name" value="Intradiol_dOase_core"/>
</dbReference>
<sequence length="290" mass="31739">MRNVTKDNITDVFMGYFGPDTDPRLRTILESLVRHLHAFAKETSLTHAEWQKGIEFLEWAGDISDKERHEFVLLSDVLGLSSLVDMINTVPGGTSSSVLGPFHISGAPPLAIGGDLKGDFEGTVLISEGIVRDQDGNPIEGAEVDIWQTAPNGLYSSQDPEQGTYSFHGIQTTGPDGRYAFTSVKPVSYTVPSDGPVGGILNATGRHPWRPSHLHFIVKAKGFRPLVTEVFPDDDPYLDEDTVFGVREDLVMSYVDMPAGTFPEGFELSGKVDEAYHTVNFDLVLTPDQS</sequence>
<evidence type="ECO:0000313" key="9">
    <source>
        <dbReference type="EMBL" id="MBS8260679.1"/>
    </source>
</evidence>
<dbReference type="GO" id="GO:0008199">
    <property type="term" value="F:ferric iron binding"/>
    <property type="evidence" value="ECO:0007669"/>
    <property type="project" value="InterPro"/>
</dbReference>
<reference evidence="9" key="2">
    <citation type="journal article" date="2021" name="Microorganisms">
        <title>Bacterial Dimethylsulfoniopropionate Biosynthesis in the East China Sea.</title>
        <authorList>
            <person name="Liu J."/>
            <person name="Zhang Y."/>
            <person name="Liu J."/>
            <person name="Zhong H."/>
            <person name="Williams B.T."/>
            <person name="Zheng Y."/>
            <person name="Curson A.R.J."/>
            <person name="Sun C."/>
            <person name="Sun H."/>
            <person name="Song D."/>
            <person name="Wagner Mackenzie B."/>
            <person name="Bermejo Martinez A."/>
            <person name="Todd J.D."/>
            <person name="Zhang X.H."/>
        </authorList>
    </citation>
    <scope>NUCLEOTIDE SEQUENCE</scope>
    <source>
        <strain evidence="9">AESS21</strain>
    </source>
</reference>
<proteinExistence type="inferred from homology"/>
<organism evidence="9 10">
    <name type="scientific">Roseibium polysiphoniae</name>
    <dbReference type="NCBI Taxonomy" id="2571221"/>
    <lineage>
        <taxon>Bacteria</taxon>
        <taxon>Pseudomonadati</taxon>
        <taxon>Pseudomonadota</taxon>
        <taxon>Alphaproteobacteria</taxon>
        <taxon>Hyphomicrobiales</taxon>
        <taxon>Stappiaceae</taxon>
        <taxon>Roseibium</taxon>
    </lineage>
</organism>
<reference evidence="9" key="1">
    <citation type="submission" date="2018-08" db="EMBL/GenBank/DDBJ databases">
        <authorList>
            <person name="Jin W."/>
            <person name="Wang H."/>
            <person name="Yang Y."/>
            <person name="Li M."/>
            <person name="Liu J."/>
        </authorList>
    </citation>
    <scope>NUCLEOTIDE SEQUENCE</scope>
    <source>
        <strain evidence="9">AESS21</strain>
    </source>
</reference>